<keyword evidence="3" id="KW-0238">DNA-binding</keyword>
<dbReference type="InterPro" id="IPR050950">
    <property type="entry name" value="HTH-type_LysR_regulators"/>
</dbReference>
<protein>
    <submittedName>
        <fullName evidence="6">HTH-type transcriptional regulator CynR</fullName>
    </submittedName>
</protein>
<evidence type="ECO:0000256" key="3">
    <source>
        <dbReference type="ARBA" id="ARBA00023125"/>
    </source>
</evidence>
<evidence type="ECO:0000256" key="2">
    <source>
        <dbReference type="ARBA" id="ARBA00023015"/>
    </source>
</evidence>
<proteinExistence type="inferred from homology"/>
<dbReference type="SUPFAM" id="SSF53850">
    <property type="entry name" value="Periplasmic binding protein-like II"/>
    <property type="match status" value="1"/>
</dbReference>
<dbReference type="InterPro" id="IPR036390">
    <property type="entry name" value="WH_DNA-bd_sf"/>
</dbReference>
<sequence>MKILHFEYYIAVVEHRSFTKASAYLHISQPSLTAAIKKLEAEVGYKLLTRSTKEIKITERGILFYQYAKDIVHKYQQTVEQMYDLNYSNTPKIKVGILESASKWVSAVIAQHKRHYTDQHYMIREILSTDTIAQAITNYDVHIALSNEQLIHDDIISLPLYSEDYILTAPNDTFNNKRSVNLSELPLILPNDSFQVRKHLNDYFLRHNIRPHIVLEVDRFETALNYVHERVGYAVIPKIYYQSHNASHLNAITIRPNISRTIYINYHKKRKHSTRVLSLIDGFIKYWDFGALQKT</sequence>
<dbReference type="FunFam" id="1.10.10.10:FF:000001">
    <property type="entry name" value="LysR family transcriptional regulator"/>
    <property type="match status" value="1"/>
</dbReference>
<reference evidence="6 7" key="1">
    <citation type="journal article" date="2017" name="Int. J. Syst. Evol. Microbiol.">
        <title>Macrococcus canis sp. nov., a skin bacterium associated with infections in dogs.</title>
        <authorList>
            <person name="Gobeli Brawand S."/>
            <person name="Cotting K."/>
            <person name="Gomez-Sanz E."/>
            <person name="Collaud A."/>
            <person name="Thomann A."/>
            <person name="Brodard I."/>
            <person name="Rodriguez-Campos S."/>
            <person name="Strauss C."/>
            <person name="Perreten V."/>
        </authorList>
    </citation>
    <scope>NUCLEOTIDE SEQUENCE [LARGE SCALE GENOMIC DNA]</scope>
    <source>
        <strain evidence="6 7">KM45013</strain>
    </source>
</reference>
<dbReference type="AlphaFoldDB" id="A0A1W7AD22"/>
<dbReference type="Gene3D" id="1.10.10.10">
    <property type="entry name" value="Winged helix-like DNA-binding domain superfamily/Winged helix DNA-binding domain"/>
    <property type="match status" value="1"/>
</dbReference>
<dbReference type="Pfam" id="PF03466">
    <property type="entry name" value="LysR_substrate"/>
    <property type="match status" value="1"/>
</dbReference>
<evidence type="ECO:0000256" key="1">
    <source>
        <dbReference type="ARBA" id="ARBA00009437"/>
    </source>
</evidence>
<dbReference type="EMBL" id="CP021059">
    <property type="protein sequence ID" value="ARQ07505.1"/>
    <property type="molecule type" value="Genomic_DNA"/>
</dbReference>
<dbReference type="GeneID" id="35295970"/>
<dbReference type="InterPro" id="IPR000847">
    <property type="entry name" value="LysR_HTH_N"/>
</dbReference>
<dbReference type="OrthoDB" id="9803735at2"/>
<dbReference type="PROSITE" id="PS50931">
    <property type="entry name" value="HTH_LYSR"/>
    <property type="match status" value="1"/>
</dbReference>
<dbReference type="InterPro" id="IPR005119">
    <property type="entry name" value="LysR_subst-bd"/>
</dbReference>
<feature type="domain" description="HTH lysR-type" evidence="5">
    <location>
        <begin position="1"/>
        <end position="58"/>
    </location>
</feature>
<dbReference type="Gene3D" id="3.40.190.290">
    <property type="match status" value="1"/>
</dbReference>
<dbReference type="SUPFAM" id="SSF46785">
    <property type="entry name" value="Winged helix' DNA-binding domain"/>
    <property type="match status" value="1"/>
</dbReference>
<keyword evidence="4" id="KW-0804">Transcription</keyword>
<dbReference type="Proteomes" id="UP000194154">
    <property type="component" value="Chromosome"/>
</dbReference>
<dbReference type="GO" id="GO:0003700">
    <property type="term" value="F:DNA-binding transcription factor activity"/>
    <property type="evidence" value="ECO:0007669"/>
    <property type="project" value="InterPro"/>
</dbReference>
<comment type="similarity">
    <text evidence="1">Belongs to the LysR transcriptional regulatory family.</text>
</comment>
<dbReference type="InterPro" id="IPR036388">
    <property type="entry name" value="WH-like_DNA-bd_sf"/>
</dbReference>
<gene>
    <name evidence="6" type="primary">cynR</name>
    <name evidence="6" type="ORF">MCCS_18780</name>
</gene>
<name>A0A1W7AD22_9STAP</name>
<dbReference type="KEGG" id="mcak:MCCS_18780"/>
<evidence type="ECO:0000256" key="4">
    <source>
        <dbReference type="ARBA" id="ARBA00023163"/>
    </source>
</evidence>
<dbReference type="GO" id="GO:0003677">
    <property type="term" value="F:DNA binding"/>
    <property type="evidence" value="ECO:0007669"/>
    <property type="project" value="UniProtKB-KW"/>
</dbReference>
<keyword evidence="2" id="KW-0805">Transcription regulation</keyword>
<dbReference type="STRING" id="1855823.MCCS_18780"/>
<evidence type="ECO:0000313" key="6">
    <source>
        <dbReference type="EMBL" id="ARQ07505.1"/>
    </source>
</evidence>
<keyword evidence="7" id="KW-1185">Reference proteome</keyword>
<dbReference type="PRINTS" id="PR00039">
    <property type="entry name" value="HTHLYSR"/>
</dbReference>
<evidence type="ECO:0000259" key="5">
    <source>
        <dbReference type="PROSITE" id="PS50931"/>
    </source>
</evidence>
<dbReference type="Pfam" id="PF00126">
    <property type="entry name" value="HTH_1"/>
    <property type="match status" value="1"/>
</dbReference>
<accession>A0A1W7AD22</accession>
<dbReference type="PANTHER" id="PTHR30419">
    <property type="entry name" value="HTH-TYPE TRANSCRIPTIONAL REGULATOR YBHD"/>
    <property type="match status" value="1"/>
</dbReference>
<dbReference type="GO" id="GO:0005829">
    <property type="term" value="C:cytosol"/>
    <property type="evidence" value="ECO:0007669"/>
    <property type="project" value="TreeGrafter"/>
</dbReference>
<dbReference type="CDD" id="cd05466">
    <property type="entry name" value="PBP2_LTTR_substrate"/>
    <property type="match status" value="1"/>
</dbReference>
<dbReference type="RefSeq" id="WP_086043058.1">
    <property type="nucleotide sequence ID" value="NZ_CBCRZA010000004.1"/>
</dbReference>
<organism evidence="6 7">
    <name type="scientific">Macrococcoides canis</name>
    <dbReference type="NCBI Taxonomy" id="1855823"/>
    <lineage>
        <taxon>Bacteria</taxon>
        <taxon>Bacillati</taxon>
        <taxon>Bacillota</taxon>
        <taxon>Bacilli</taxon>
        <taxon>Bacillales</taxon>
        <taxon>Staphylococcaceae</taxon>
        <taxon>Macrococcoides</taxon>
    </lineage>
</organism>
<dbReference type="PANTHER" id="PTHR30419:SF8">
    <property type="entry name" value="NITROGEN ASSIMILATION TRANSCRIPTIONAL ACTIVATOR-RELATED"/>
    <property type="match status" value="1"/>
</dbReference>
<evidence type="ECO:0000313" key="7">
    <source>
        <dbReference type="Proteomes" id="UP000194154"/>
    </source>
</evidence>